<name>A0ABU0E514_9FIRM</name>
<evidence type="ECO:0000256" key="1">
    <source>
        <dbReference type="ARBA" id="ARBA00023239"/>
    </source>
</evidence>
<sequence>MVIDANIYWFLEDIFESEEESEKFMSEVPKAYGTSAHLHHQSEHNLISIEKPTGYHNLDYVQGEYRIEQQLADMDQAGIDKAVLKIPGCHEWMSLDTCKKFNDGMYEYAQKSEGRLIPLAVLPPFASKQCFKELKRCREDLGMNGIQLCAHYGEKYLDDEIFADFFKKLNEEETTVYIHHTPVPVQYDSIYEYNNLRRSYGRCVDQTTAIGRELFSGFFEKYPNLKFVHSMLGGGFFAIANMLLPKKTTSNDEVKRFENSNDSLEYQFKNNVYFEMSHAQPWGKEQLECAVSVLGADHIIYGSSYPVRKEWMMNGAQFVRELDISEEEKNLILYKNAQRLYHIK</sequence>
<accession>A0ABU0E514</accession>
<gene>
    <name evidence="3" type="ORF">J2S15_002751</name>
</gene>
<evidence type="ECO:0000313" key="4">
    <source>
        <dbReference type="Proteomes" id="UP001230220"/>
    </source>
</evidence>
<dbReference type="EMBL" id="JAUSUR010000005">
    <property type="protein sequence ID" value="MDQ0361998.1"/>
    <property type="molecule type" value="Genomic_DNA"/>
</dbReference>
<evidence type="ECO:0000259" key="2">
    <source>
        <dbReference type="Pfam" id="PF04909"/>
    </source>
</evidence>
<comment type="caution">
    <text evidence="3">The sequence shown here is derived from an EMBL/GenBank/DDBJ whole genome shotgun (WGS) entry which is preliminary data.</text>
</comment>
<feature type="domain" description="Amidohydrolase-related" evidence="2">
    <location>
        <begin position="92"/>
        <end position="342"/>
    </location>
</feature>
<keyword evidence="1" id="KW-0456">Lyase</keyword>
<dbReference type="SUPFAM" id="SSF51556">
    <property type="entry name" value="Metallo-dependent hydrolases"/>
    <property type="match status" value="1"/>
</dbReference>
<dbReference type="Proteomes" id="UP001230220">
    <property type="component" value="Unassembled WGS sequence"/>
</dbReference>
<organism evidence="3 4">
    <name type="scientific">Breznakia pachnodae</name>
    <dbReference type="NCBI Taxonomy" id="265178"/>
    <lineage>
        <taxon>Bacteria</taxon>
        <taxon>Bacillati</taxon>
        <taxon>Bacillota</taxon>
        <taxon>Erysipelotrichia</taxon>
        <taxon>Erysipelotrichales</taxon>
        <taxon>Erysipelotrichaceae</taxon>
        <taxon>Breznakia</taxon>
    </lineage>
</organism>
<dbReference type="RefSeq" id="WP_307409214.1">
    <property type="nucleotide sequence ID" value="NZ_JAUSUR010000005.1"/>
</dbReference>
<dbReference type="PANTHER" id="PTHR21240">
    <property type="entry name" value="2-AMINO-3-CARBOXYLMUCONATE-6-SEMIALDEHYDE DECARBOXYLASE"/>
    <property type="match status" value="1"/>
</dbReference>
<reference evidence="3 4" key="1">
    <citation type="submission" date="2023-07" db="EMBL/GenBank/DDBJ databases">
        <title>Genomic Encyclopedia of Type Strains, Phase IV (KMG-IV): sequencing the most valuable type-strain genomes for metagenomic binning, comparative biology and taxonomic classification.</title>
        <authorList>
            <person name="Goeker M."/>
        </authorList>
    </citation>
    <scope>NUCLEOTIDE SEQUENCE [LARGE SCALE GENOMIC DNA]</scope>
    <source>
        <strain evidence="3 4">DSM 16784</strain>
    </source>
</reference>
<keyword evidence="4" id="KW-1185">Reference proteome</keyword>
<dbReference type="GO" id="GO:0016787">
    <property type="term" value="F:hydrolase activity"/>
    <property type="evidence" value="ECO:0007669"/>
    <property type="project" value="UniProtKB-KW"/>
</dbReference>
<dbReference type="InterPro" id="IPR032465">
    <property type="entry name" value="ACMSD"/>
</dbReference>
<dbReference type="Pfam" id="PF04909">
    <property type="entry name" value="Amidohydro_2"/>
    <property type="match status" value="1"/>
</dbReference>
<proteinExistence type="predicted"/>
<dbReference type="Gene3D" id="3.20.20.140">
    <property type="entry name" value="Metal-dependent hydrolases"/>
    <property type="match status" value="1"/>
</dbReference>
<dbReference type="InterPro" id="IPR006680">
    <property type="entry name" value="Amidohydro-rel"/>
</dbReference>
<dbReference type="PANTHER" id="PTHR21240:SF28">
    <property type="entry name" value="ISO-OROTATE DECARBOXYLASE (EUROFUNG)"/>
    <property type="match status" value="1"/>
</dbReference>
<dbReference type="InterPro" id="IPR032466">
    <property type="entry name" value="Metal_Hydrolase"/>
</dbReference>
<evidence type="ECO:0000313" key="3">
    <source>
        <dbReference type="EMBL" id="MDQ0361998.1"/>
    </source>
</evidence>
<protein>
    <submittedName>
        <fullName evidence="3">TIM-barrel fold metal-dependent hydrolase</fullName>
    </submittedName>
</protein>
<keyword evidence="3" id="KW-0378">Hydrolase</keyword>